<evidence type="ECO:0000313" key="9">
    <source>
        <dbReference type="EMBL" id="MCS3903921.1"/>
    </source>
</evidence>
<dbReference type="InterPro" id="IPR050366">
    <property type="entry name" value="BP-dependent_transpt_permease"/>
</dbReference>
<keyword evidence="3" id="KW-1003">Cell membrane</keyword>
<comment type="similarity">
    <text evidence="7">Belongs to the binding-protein-dependent transport system permease family.</text>
</comment>
<name>A0AAE3HKD4_9GAMM</name>
<dbReference type="AlphaFoldDB" id="A0AAE3HKD4"/>
<comment type="subcellular location">
    <subcellularLocation>
        <location evidence="1 7">Cell membrane</location>
        <topology evidence="1 7">Multi-pass membrane protein</topology>
    </subcellularLocation>
</comment>
<evidence type="ECO:0000256" key="5">
    <source>
        <dbReference type="ARBA" id="ARBA00022989"/>
    </source>
</evidence>
<protein>
    <submittedName>
        <fullName evidence="9">Peptide/nickel transport system permease protein</fullName>
    </submittedName>
</protein>
<feature type="domain" description="ABC transmembrane type-1" evidence="8">
    <location>
        <begin position="65"/>
        <end position="254"/>
    </location>
</feature>
<keyword evidence="5 7" id="KW-1133">Transmembrane helix</keyword>
<organism evidence="9 10">
    <name type="scientific">Methylohalomonas lacus</name>
    <dbReference type="NCBI Taxonomy" id="398773"/>
    <lineage>
        <taxon>Bacteria</taxon>
        <taxon>Pseudomonadati</taxon>
        <taxon>Pseudomonadota</taxon>
        <taxon>Gammaproteobacteria</taxon>
        <taxon>Methylohalomonadales</taxon>
        <taxon>Methylohalomonadaceae</taxon>
        <taxon>Methylohalomonas</taxon>
    </lineage>
</organism>
<dbReference type="CDD" id="cd06261">
    <property type="entry name" value="TM_PBP2"/>
    <property type="match status" value="1"/>
</dbReference>
<dbReference type="PANTHER" id="PTHR43386">
    <property type="entry name" value="OLIGOPEPTIDE TRANSPORT SYSTEM PERMEASE PROTEIN APPC"/>
    <property type="match status" value="1"/>
</dbReference>
<dbReference type="PANTHER" id="PTHR43386:SF1">
    <property type="entry name" value="D,D-DIPEPTIDE TRANSPORT SYSTEM PERMEASE PROTEIN DDPC-RELATED"/>
    <property type="match status" value="1"/>
</dbReference>
<keyword evidence="2 7" id="KW-0813">Transport</keyword>
<keyword evidence="6 7" id="KW-0472">Membrane</keyword>
<feature type="transmembrane region" description="Helical" evidence="7">
    <location>
        <begin position="128"/>
        <end position="147"/>
    </location>
</feature>
<evidence type="ECO:0000259" key="8">
    <source>
        <dbReference type="PROSITE" id="PS50928"/>
    </source>
</evidence>
<dbReference type="InterPro" id="IPR035906">
    <property type="entry name" value="MetI-like_sf"/>
</dbReference>
<keyword evidence="4 7" id="KW-0812">Transmembrane</keyword>
<dbReference type="RefSeq" id="WP_259055896.1">
    <property type="nucleotide sequence ID" value="NZ_JANUCT010000013.1"/>
</dbReference>
<keyword evidence="10" id="KW-1185">Reference proteome</keyword>
<dbReference type="SUPFAM" id="SSF161098">
    <property type="entry name" value="MetI-like"/>
    <property type="match status" value="1"/>
</dbReference>
<dbReference type="InterPro" id="IPR000515">
    <property type="entry name" value="MetI-like"/>
</dbReference>
<proteinExistence type="inferred from homology"/>
<evidence type="ECO:0000313" key="10">
    <source>
        <dbReference type="Proteomes" id="UP001204445"/>
    </source>
</evidence>
<sequence length="270" mass="28784">MNGVLRQLPLAILAAWSLAALLAPWLPLAPDQIGLARILEIPQPAAWLGYDDLGRPVLDRLIVGARTSFIVAAAVVFLSLLVGTTIGLFSAWFGGWFDRVIVFITDVFLAFPGILLAIALAAVLGPGISNAVFALAAVGWVGFARLARAQALSVKTLDHVTAARSLGSGHWVIARRHILPLVLSPLIVQATFELAGVVIAEATLSFLGLGVQPPEASLGAMIRDGTRYMLVAPHMVVAPGLAVFIIVLSVNLLGDRLRDRMDVRFDDHKQ</sequence>
<evidence type="ECO:0000256" key="7">
    <source>
        <dbReference type="RuleBase" id="RU363032"/>
    </source>
</evidence>
<evidence type="ECO:0000256" key="2">
    <source>
        <dbReference type="ARBA" id="ARBA00022448"/>
    </source>
</evidence>
<dbReference type="Gene3D" id="1.10.3720.10">
    <property type="entry name" value="MetI-like"/>
    <property type="match status" value="1"/>
</dbReference>
<dbReference type="Proteomes" id="UP001204445">
    <property type="component" value="Unassembled WGS sequence"/>
</dbReference>
<evidence type="ECO:0000256" key="6">
    <source>
        <dbReference type="ARBA" id="ARBA00023136"/>
    </source>
</evidence>
<dbReference type="EMBL" id="JANUCT010000013">
    <property type="protein sequence ID" value="MCS3903921.1"/>
    <property type="molecule type" value="Genomic_DNA"/>
</dbReference>
<evidence type="ECO:0000256" key="4">
    <source>
        <dbReference type="ARBA" id="ARBA00022692"/>
    </source>
</evidence>
<dbReference type="PROSITE" id="PS50928">
    <property type="entry name" value="ABC_TM1"/>
    <property type="match status" value="1"/>
</dbReference>
<feature type="transmembrane region" description="Helical" evidence="7">
    <location>
        <begin position="100"/>
        <end position="122"/>
    </location>
</feature>
<comment type="caution">
    <text evidence="9">The sequence shown here is derived from an EMBL/GenBank/DDBJ whole genome shotgun (WGS) entry which is preliminary data.</text>
</comment>
<feature type="transmembrane region" description="Helical" evidence="7">
    <location>
        <begin position="69"/>
        <end position="93"/>
    </location>
</feature>
<dbReference type="Pfam" id="PF00528">
    <property type="entry name" value="BPD_transp_1"/>
    <property type="match status" value="1"/>
</dbReference>
<evidence type="ECO:0000256" key="1">
    <source>
        <dbReference type="ARBA" id="ARBA00004651"/>
    </source>
</evidence>
<dbReference type="GO" id="GO:0055085">
    <property type="term" value="P:transmembrane transport"/>
    <property type="evidence" value="ECO:0007669"/>
    <property type="project" value="InterPro"/>
</dbReference>
<gene>
    <name evidence="9" type="ORF">J2T55_001953</name>
</gene>
<reference evidence="9" key="1">
    <citation type="submission" date="2022-08" db="EMBL/GenBank/DDBJ databases">
        <title>Genomic Encyclopedia of Type Strains, Phase III (KMG-III): the genomes of soil and plant-associated and newly described type strains.</title>
        <authorList>
            <person name="Whitman W."/>
        </authorList>
    </citation>
    <scope>NUCLEOTIDE SEQUENCE</scope>
    <source>
        <strain evidence="9">HMT 1</strain>
    </source>
</reference>
<accession>A0AAE3HKD4</accession>
<feature type="transmembrane region" description="Helical" evidence="7">
    <location>
        <begin position="231"/>
        <end position="254"/>
    </location>
</feature>
<feature type="transmembrane region" description="Helical" evidence="7">
    <location>
        <begin position="186"/>
        <end position="211"/>
    </location>
</feature>
<evidence type="ECO:0000256" key="3">
    <source>
        <dbReference type="ARBA" id="ARBA00022475"/>
    </source>
</evidence>
<dbReference type="GO" id="GO:0005886">
    <property type="term" value="C:plasma membrane"/>
    <property type="evidence" value="ECO:0007669"/>
    <property type="project" value="UniProtKB-SubCell"/>
</dbReference>